<protein>
    <submittedName>
        <fullName evidence="2">Tetratricopeptide repeat protein</fullName>
    </submittedName>
</protein>
<dbReference type="KEGG" id="psyo:PB01_03770"/>
<keyword evidence="1" id="KW-0802">TPR repeat</keyword>
<dbReference type="InterPro" id="IPR011990">
    <property type="entry name" value="TPR-like_helical_dom_sf"/>
</dbReference>
<evidence type="ECO:0000313" key="2">
    <source>
        <dbReference type="EMBL" id="QFG01090.1"/>
    </source>
</evidence>
<dbReference type="PROSITE" id="PS50005">
    <property type="entry name" value="TPR"/>
    <property type="match status" value="1"/>
</dbReference>
<reference evidence="2 3" key="1">
    <citation type="submission" date="2018-07" db="EMBL/GenBank/DDBJ databases">
        <title>Complete genome sequence of Psychrobacillus sp. PB01, isolated from iceberg, and comparative genome analysis of Psychrobacillus strains.</title>
        <authorList>
            <person name="Lee P.C."/>
        </authorList>
    </citation>
    <scope>NUCLEOTIDE SEQUENCE [LARGE SCALE GENOMIC DNA]</scope>
    <source>
        <strain evidence="2 3">PB01</strain>
    </source>
</reference>
<dbReference type="AlphaFoldDB" id="A0A5J6SU43"/>
<keyword evidence="3" id="KW-1185">Reference proteome</keyword>
<dbReference type="SMART" id="SM00028">
    <property type="entry name" value="TPR"/>
    <property type="match status" value="3"/>
</dbReference>
<gene>
    <name evidence="2" type="ORF">PB01_03770</name>
</gene>
<name>A0A5J6SU43_9BACI</name>
<dbReference type="OrthoDB" id="252257at2"/>
<accession>A0A5J6SU43</accession>
<evidence type="ECO:0000313" key="3">
    <source>
        <dbReference type="Proteomes" id="UP000325517"/>
    </source>
</evidence>
<feature type="repeat" description="TPR" evidence="1">
    <location>
        <begin position="249"/>
        <end position="282"/>
    </location>
</feature>
<dbReference type="EMBL" id="CP031223">
    <property type="protein sequence ID" value="QFG01090.1"/>
    <property type="molecule type" value="Genomic_DNA"/>
</dbReference>
<dbReference type="Proteomes" id="UP000325517">
    <property type="component" value="Chromosome"/>
</dbReference>
<dbReference type="SUPFAM" id="SSF48452">
    <property type="entry name" value="TPR-like"/>
    <property type="match status" value="1"/>
</dbReference>
<organism evidence="2 3">
    <name type="scientific">Psychrobacillus glaciei</name>
    <dbReference type="NCBI Taxonomy" id="2283160"/>
    <lineage>
        <taxon>Bacteria</taxon>
        <taxon>Bacillati</taxon>
        <taxon>Bacillota</taxon>
        <taxon>Bacilli</taxon>
        <taxon>Bacillales</taxon>
        <taxon>Bacillaceae</taxon>
        <taxon>Psychrobacillus</taxon>
    </lineage>
</organism>
<evidence type="ECO:0000256" key="1">
    <source>
        <dbReference type="PROSITE-ProRule" id="PRU00339"/>
    </source>
</evidence>
<dbReference type="Gene3D" id="1.25.40.10">
    <property type="entry name" value="Tetratricopeptide repeat domain"/>
    <property type="match status" value="1"/>
</dbReference>
<dbReference type="Pfam" id="PF13181">
    <property type="entry name" value="TPR_8"/>
    <property type="match status" value="1"/>
</dbReference>
<proteinExistence type="predicted"/>
<sequence length="390" mass="46319">MTQSTLSMGICSIPHLSKIENNSKEANKETIRLLLERLAISLQNVEDSSRNIRHVLAEFLAHIQYCEEEKVTEAFLQLEYYQEIVLFTDYIYLNELYKLRYYLFIKDIAKAEKQLKWLQFQKQNFSQHEKYLLSYFSALILVLRGRYEEADELLSNVVQEHIGLGSFEGEIYYHLAVVKGYLDQSSQAILYGKKALQFFKEQYNFKRIIYALMSLAINYSRSKVYNEALETYNYLLRITEMFPHGNLLPQIYHNIGDLHHNMGNYSIALAYFKKSSTIMPKNNENYLLCLYNVSQTEFRLEQWSESKESFELLKEEALKMKALHYRLYAIFYLLLLNDQKEKAMLFLEKKIMPFTSKRGELKEAHHHFSNILADYYKQEGEFEKAVQFIM</sequence>
<dbReference type="InterPro" id="IPR019734">
    <property type="entry name" value="TPR_rpt"/>
</dbReference>